<feature type="transmembrane region" description="Helical" evidence="10">
    <location>
        <begin position="68"/>
        <end position="92"/>
    </location>
</feature>
<proteinExistence type="inferred from homology"/>
<evidence type="ECO:0000256" key="2">
    <source>
        <dbReference type="ARBA" id="ARBA00022475"/>
    </source>
</evidence>
<evidence type="ECO:0000256" key="1">
    <source>
        <dbReference type="ARBA" id="ARBA00004651"/>
    </source>
</evidence>
<feature type="transmembrane region" description="Helical" evidence="10">
    <location>
        <begin position="323"/>
        <end position="343"/>
    </location>
</feature>
<keyword evidence="9 10" id="KW-0807">Transducer</keyword>
<evidence type="ECO:0000313" key="12">
    <source>
        <dbReference type="Proteomes" id="UP001160148"/>
    </source>
</evidence>
<protein>
    <recommendedName>
        <fullName evidence="10">Odorant receptor</fullName>
    </recommendedName>
</protein>
<evidence type="ECO:0000256" key="6">
    <source>
        <dbReference type="ARBA" id="ARBA00022989"/>
    </source>
</evidence>
<keyword evidence="4 10" id="KW-0812">Transmembrane</keyword>
<dbReference type="PANTHER" id="PTHR21137">
    <property type="entry name" value="ODORANT RECEPTOR"/>
    <property type="match status" value="1"/>
</dbReference>
<keyword evidence="5 10" id="KW-0552">Olfaction</keyword>
<reference evidence="11 12" key="1">
    <citation type="submission" date="2023-01" db="EMBL/GenBank/DDBJ databases">
        <authorList>
            <person name="Whitehead M."/>
        </authorList>
    </citation>
    <scope>NUCLEOTIDE SEQUENCE [LARGE SCALE GENOMIC DNA]</scope>
</reference>
<dbReference type="PANTHER" id="PTHR21137:SF35">
    <property type="entry name" value="ODORANT RECEPTOR 19A-RELATED"/>
    <property type="match status" value="1"/>
</dbReference>
<dbReference type="GO" id="GO:0007165">
    <property type="term" value="P:signal transduction"/>
    <property type="evidence" value="ECO:0007669"/>
    <property type="project" value="UniProtKB-KW"/>
</dbReference>
<comment type="similarity">
    <text evidence="10">Belongs to the insect chemoreceptor superfamily. Heteromeric odorant receptor channel (TC 1.A.69) family.</text>
</comment>
<dbReference type="InterPro" id="IPR004117">
    <property type="entry name" value="7tm6_olfct_rcpt"/>
</dbReference>
<evidence type="ECO:0000256" key="3">
    <source>
        <dbReference type="ARBA" id="ARBA00022606"/>
    </source>
</evidence>
<accession>A0AAV0W6F9</accession>
<feature type="transmembrane region" description="Helical" evidence="10">
    <location>
        <begin position="284"/>
        <end position="311"/>
    </location>
</feature>
<evidence type="ECO:0000256" key="8">
    <source>
        <dbReference type="ARBA" id="ARBA00023170"/>
    </source>
</evidence>
<keyword evidence="2" id="KW-1003">Cell membrane</keyword>
<name>A0AAV0W6F9_9HEMI</name>
<evidence type="ECO:0000256" key="9">
    <source>
        <dbReference type="ARBA" id="ARBA00023224"/>
    </source>
</evidence>
<comment type="subcellular location">
    <subcellularLocation>
        <location evidence="1 10">Cell membrane</location>
        <topology evidence="1 10">Multi-pass membrane protein</topology>
    </subcellularLocation>
</comment>
<evidence type="ECO:0000313" key="11">
    <source>
        <dbReference type="EMBL" id="CAI6351296.1"/>
    </source>
</evidence>
<keyword evidence="3 10" id="KW-0716">Sensory transduction</keyword>
<dbReference type="GO" id="GO:0004984">
    <property type="term" value="F:olfactory receptor activity"/>
    <property type="evidence" value="ECO:0007669"/>
    <property type="project" value="InterPro"/>
</dbReference>
<keyword evidence="8 10" id="KW-0675">Receptor</keyword>
<feature type="transmembrane region" description="Helical" evidence="10">
    <location>
        <begin position="203"/>
        <end position="224"/>
    </location>
</feature>
<dbReference type="Pfam" id="PF02949">
    <property type="entry name" value="7tm_6"/>
    <property type="match status" value="1"/>
</dbReference>
<dbReference type="GO" id="GO:0005549">
    <property type="term" value="F:odorant binding"/>
    <property type="evidence" value="ECO:0007669"/>
    <property type="project" value="InterPro"/>
</dbReference>
<dbReference type="GO" id="GO:0005886">
    <property type="term" value="C:plasma membrane"/>
    <property type="evidence" value="ECO:0007669"/>
    <property type="project" value="UniProtKB-SubCell"/>
</dbReference>
<comment type="caution">
    <text evidence="11">The sequence shown here is derived from an EMBL/GenBank/DDBJ whole genome shotgun (WGS) entry which is preliminary data.</text>
</comment>
<evidence type="ECO:0000256" key="5">
    <source>
        <dbReference type="ARBA" id="ARBA00022725"/>
    </source>
</evidence>
<evidence type="ECO:0000256" key="7">
    <source>
        <dbReference type="ARBA" id="ARBA00023136"/>
    </source>
</evidence>
<organism evidence="11 12">
    <name type="scientific">Macrosiphum euphorbiae</name>
    <name type="common">potato aphid</name>
    <dbReference type="NCBI Taxonomy" id="13131"/>
    <lineage>
        <taxon>Eukaryota</taxon>
        <taxon>Metazoa</taxon>
        <taxon>Ecdysozoa</taxon>
        <taxon>Arthropoda</taxon>
        <taxon>Hexapoda</taxon>
        <taxon>Insecta</taxon>
        <taxon>Pterygota</taxon>
        <taxon>Neoptera</taxon>
        <taxon>Paraneoptera</taxon>
        <taxon>Hemiptera</taxon>
        <taxon>Sternorrhyncha</taxon>
        <taxon>Aphidomorpha</taxon>
        <taxon>Aphidoidea</taxon>
        <taxon>Aphididae</taxon>
        <taxon>Macrosiphini</taxon>
        <taxon>Macrosiphum</taxon>
    </lineage>
</organism>
<keyword evidence="7 10" id="KW-0472">Membrane</keyword>
<gene>
    <name evidence="11" type="ORF">MEUPH1_LOCUS7656</name>
</gene>
<evidence type="ECO:0000256" key="4">
    <source>
        <dbReference type="ARBA" id="ARBA00022692"/>
    </source>
</evidence>
<feature type="transmembrane region" description="Helical" evidence="10">
    <location>
        <begin position="41"/>
        <end position="62"/>
    </location>
</feature>
<dbReference type="AlphaFoldDB" id="A0AAV0W6F9"/>
<dbReference type="Proteomes" id="UP001160148">
    <property type="component" value="Unassembled WGS sequence"/>
</dbReference>
<feature type="transmembrane region" description="Helical" evidence="10">
    <location>
        <begin position="130"/>
        <end position="152"/>
    </location>
</feature>
<dbReference type="EMBL" id="CARXXK010000001">
    <property type="protein sequence ID" value="CAI6351296.1"/>
    <property type="molecule type" value="Genomic_DNA"/>
</dbReference>
<comment type="caution">
    <text evidence="10">Lacks conserved residue(s) required for the propagation of feature annotation.</text>
</comment>
<evidence type="ECO:0000256" key="10">
    <source>
        <dbReference type="RuleBase" id="RU351113"/>
    </source>
</evidence>
<sequence length="419" mass="48230">MTPDKTKTSYIINIQLMKIIGFYQLLDPNATAIYGCKICKLGGYISVLFLILDILMCNISIYHSRYDFAVVVRYIMIMFAQIFTMIKILFVITKSDVIWKLISFTSIDFLSYSGHQKCILMNARTKSIRISNIFTMFWIVFVALLVVPPIIINDNNYLNIKSKDSTLNQYRYNVLNLLFSVSTQFYNDNFNVFYLFETMSLTLHGYSMVIFDCMLISFCITISFQLKMIASSYKTLGYNDTNTDQIKSEDDQSINEKPKDLINLVLIIKDHQKSMKKIHEIYDVLRPIILVELLSEGVLMSLIPFVILLNANKGVPLTSPESIKFISGSVITTIHLFLACYLFSEIDKYNDAINVALYSCNWTEMNIKFKKLLLLTMEINNANNVKLNVSTNIIVNLQLYTNIIHTTYKILSVINSLLN</sequence>
<keyword evidence="6 10" id="KW-1133">Transmembrane helix</keyword>
<keyword evidence="12" id="KW-1185">Reference proteome</keyword>